<accession>A0A1G2S646</accession>
<feature type="transmembrane region" description="Helical" evidence="6">
    <location>
        <begin position="187"/>
        <end position="205"/>
    </location>
</feature>
<dbReference type="PANTHER" id="PTHR30474">
    <property type="entry name" value="CELL CYCLE PROTEIN"/>
    <property type="match status" value="1"/>
</dbReference>
<dbReference type="NCBIfam" id="TIGR02210">
    <property type="entry name" value="rodA_shape"/>
    <property type="match status" value="1"/>
</dbReference>
<evidence type="ECO:0000313" key="7">
    <source>
        <dbReference type="EMBL" id="OHA80457.1"/>
    </source>
</evidence>
<feature type="transmembrane region" description="Helical" evidence="6">
    <location>
        <begin position="20"/>
        <end position="40"/>
    </location>
</feature>
<dbReference type="InterPro" id="IPR011923">
    <property type="entry name" value="RodA/MrdB"/>
</dbReference>
<feature type="transmembrane region" description="Helical" evidence="6">
    <location>
        <begin position="139"/>
        <end position="157"/>
    </location>
</feature>
<dbReference type="Pfam" id="PF01098">
    <property type="entry name" value="FTSW_RODA_SPOVE"/>
    <property type="match status" value="1"/>
</dbReference>
<feature type="transmembrane region" description="Helical" evidence="6">
    <location>
        <begin position="107"/>
        <end position="127"/>
    </location>
</feature>
<dbReference type="GO" id="GO:0015648">
    <property type="term" value="F:lipid-linked peptidoglycan transporter activity"/>
    <property type="evidence" value="ECO:0007669"/>
    <property type="project" value="TreeGrafter"/>
</dbReference>
<evidence type="ECO:0000256" key="4">
    <source>
        <dbReference type="ARBA" id="ARBA00022989"/>
    </source>
</evidence>
<sequence>MQVLKLISEIFSRKTSIDWVLLSASVTIVFFGLITMNAFVEENLFFEKQLISFVVAIGAFFLATRIDTDILKRTDVLVALFLIMSALLIILFGIGHSAKGAQSWFKVGLFAFQPADAMKLLLVFILAKYFSRRHVEIAHFRHIVVSGVYALIPFILVLLQPDFGSAMIIFLIWFGMILVSGVSKKHLAFVFLVGAIVFSGLWMEVFKPYQKARIMTFIHPMSDIRGTGYNAYQSTIAVGSGQIMGKGVGYGTQSRLRFLPEYQTDFIFSAFAEEWGFVGVLILFGLFALIIGRILTIALVGATNFEMLYGVGVAVFIIAHFVVNIGMTIGLLPVTGVTVPFMSFGGSHLLVEFIALGILVSMKKSARPIHRSALTHEFLGV</sequence>
<comment type="caution">
    <text evidence="7">The sequence shown here is derived from an EMBL/GenBank/DDBJ whole genome shotgun (WGS) entry which is preliminary data.</text>
</comment>
<evidence type="ECO:0000256" key="6">
    <source>
        <dbReference type="SAM" id="Phobius"/>
    </source>
</evidence>
<dbReference type="GO" id="GO:0051301">
    <property type="term" value="P:cell division"/>
    <property type="evidence" value="ECO:0007669"/>
    <property type="project" value="InterPro"/>
</dbReference>
<keyword evidence="3" id="KW-0133">Cell shape</keyword>
<feature type="transmembrane region" description="Helical" evidence="6">
    <location>
        <begin position="341"/>
        <end position="362"/>
    </location>
</feature>
<evidence type="ECO:0000256" key="1">
    <source>
        <dbReference type="ARBA" id="ARBA00004141"/>
    </source>
</evidence>
<gene>
    <name evidence="7" type="ORF">A3D51_01005</name>
</gene>
<evidence type="ECO:0000256" key="5">
    <source>
        <dbReference type="ARBA" id="ARBA00023136"/>
    </source>
</evidence>
<dbReference type="EMBL" id="MHUT01000019">
    <property type="protein sequence ID" value="OHA80457.1"/>
    <property type="molecule type" value="Genomic_DNA"/>
</dbReference>
<dbReference type="Proteomes" id="UP000179118">
    <property type="component" value="Unassembled WGS sequence"/>
</dbReference>
<feature type="transmembrane region" description="Helical" evidence="6">
    <location>
        <begin position="76"/>
        <end position="95"/>
    </location>
</feature>
<dbReference type="GO" id="GO:0032153">
    <property type="term" value="C:cell division site"/>
    <property type="evidence" value="ECO:0007669"/>
    <property type="project" value="TreeGrafter"/>
</dbReference>
<comment type="subcellular location">
    <subcellularLocation>
        <location evidence="1">Membrane</location>
        <topology evidence="1">Multi-pass membrane protein</topology>
    </subcellularLocation>
</comment>
<feature type="transmembrane region" description="Helical" evidence="6">
    <location>
        <begin position="307"/>
        <end position="329"/>
    </location>
</feature>
<proteinExistence type="predicted"/>
<dbReference type="PANTHER" id="PTHR30474:SF1">
    <property type="entry name" value="PEPTIDOGLYCAN GLYCOSYLTRANSFERASE MRDB"/>
    <property type="match status" value="1"/>
</dbReference>
<keyword evidence="5 6" id="KW-0472">Membrane</keyword>
<dbReference type="AlphaFoldDB" id="A0A1G2S646"/>
<evidence type="ECO:0000256" key="2">
    <source>
        <dbReference type="ARBA" id="ARBA00022692"/>
    </source>
</evidence>
<dbReference type="InterPro" id="IPR001182">
    <property type="entry name" value="FtsW/RodA"/>
</dbReference>
<protein>
    <submittedName>
        <fullName evidence="7">Rod shape-determining protein RodA</fullName>
    </submittedName>
</protein>
<feature type="transmembrane region" description="Helical" evidence="6">
    <location>
        <begin position="275"/>
        <end position="295"/>
    </location>
</feature>
<reference evidence="7 8" key="1">
    <citation type="journal article" date="2016" name="Nat. Commun.">
        <title>Thousands of microbial genomes shed light on interconnected biogeochemical processes in an aquifer system.</title>
        <authorList>
            <person name="Anantharaman K."/>
            <person name="Brown C.T."/>
            <person name="Hug L.A."/>
            <person name="Sharon I."/>
            <person name="Castelle C.J."/>
            <person name="Probst A.J."/>
            <person name="Thomas B.C."/>
            <person name="Singh A."/>
            <person name="Wilkins M.J."/>
            <person name="Karaoz U."/>
            <person name="Brodie E.L."/>
            <person name="Williams K.H."/>
            <person name="Hubbard S.S."/>
            <person name="Banfield J.F."/>
        </authorList>
    </citation>
    <scope>NUCLEOTIDE SEQUENCE [LARGE SCALE GENOMIC DNA]</scope>
</reference>
<organism evidence="7 8">
    <name type="scientific">Candidatus Yonathbacteria bacterium RIFCSPHIGHO2_02_FULL_44_14</name>
    <dbReference type="NCBI Taxonomy" id="1802724"/>
    <lineage>
        <taxon>Bacteria</taxon>
        <taxon>Candidatus Yonathiibacteriota</taxon>
    </lineage>
</organism>
<dbReference type="GO" id="GO:0005886">
    <property type="term" value="C:plasma membrane"/>
    <property type="evidence" value="ECO:0007669"/>
    <property type="project" value="TreeGrafter"/>
</dbReference>
<keyword evidence="4 6" id="KW-1133">Transmembrane helix</keyword>
<keyword evidence="2 6" id="KW-0812">Transmembrane</keyword>
<feature type="transmembrane region" description="Helical" evidence="6">
    <location>
        <begin position="163"/>
        <end position="180"/>
    </location>
</feature>
<dbReference type="GO" id="GO:0008360">
    <property type="term" value="P:regulation of cell shape"/>
    <property type="evidence" value="ECO:0007669"/>
    <property type="project" value="UniProtKB-KW"/>
</dbReference>
<evidence type="ECO:0000256" key="3">
    <source>
        <dbReference type="ARBA" id="ARBA00022960"/>
    </source>
</evidence>
<name>A0A1G2S646_9BACT</name>
<evidence type="ECO:0000313" key="8">
    <source>
        <dbReference type="Proteomes" id="UP000179118"/>
    </source>
</evidence>
<feature type="transmembrane region" description="Helical" evidence="6">
    <location>
        <begin position="46"/>
        <end position="64"/>
    </location>
</feature>